<proteinExistence type="predicted"/>
<dbReference type="AlphaFoldDB" id="A0AAE1CPZ4"/>
<evidence type="ECO:0000313" key="1">
    <source>
        <dbReference type="EMBL" id="KAK3726254.1"/>
    </source>
</evidence>
<accession>A0AAE1CPZ4</accession>
<keyword evidence="2" id="KW-1185">Reference proteome</keyword>
<sequence>MLGPAQTQSSGCPVLVKVVSEKCLTGGQFVYRLTKIILEYNHDVSESTFKAYPENRRPILTEGVQSLLNCSSVSSLDVRLHVEQTQGKTLLQSDVKKFEAKA</sequence>
<dbReference type="EMBL" id="JAWDGP010007314">
    <property type="protein sequence ID" value="KAK3726254.1"/>
    <property type="molecule type" value="Genomic_DNA"/>
</dbReference>
<protein>
    <submittedName>
        <fullName evidence="1">Uncharacterized protein</fullName>
    </submittedName>
</protein>
<comment type="caution">
    <text evidence="1">The sequence shown here is derived from an EMBL/GenBank/DDBJ whole genome shotgun (WGS) entry which is preliminary data.</text>
</comment>
<dbReference type="Proteomes" id="UP001283361">
    <property type="component" value="Unassembled WGS sequence"/>
</dbReference>
<evidence type="ECO:0000313" key="2">
    <source>
        <dbReference type="Proteomes" id="UP001283361"/>
    </source>
</evidence>
<name>A0AAE1CPZ4_9GAST</name>
<reference evidence="1" key="1">
    <citation type="journal article" date="2023" name="G3 (Bethesda)">
        <title>A reference genome for the long-term kleptoplast-retaining sea slug Elysia crispata morphotype clarki.</title>
        <authorList>
            <person name="Eastman K.E."/>
            <person name="Pendleton A.L."/>
            <person name="Shaikh M.A."/>
            <person name="Suttiyut T."/>
            <person name="Ogas R."/>
            <person name="Tomko P."/>
            <person name="Gavelis G."/>
            <person name="Widhalm J.R."/>
            <person name="Wisecaver J.H."/>
        </authorList>
    </citation>
    <scope>NUCLEOTIDE SEQUENCE</scope>
    <source>
        <strain evidence="1">ECLA1</strain>
    </source>
</reference>
<organism evidence="1 2">
    <name type="scientific">Elysia crispata</name>
    <name type="common">lettuce slug</name>
    <dbReference type="NCBI Taxonomy" id="231223"/>
    <lineage>
        <taxon>Eukaryota</taxon>
        <taxon>Metazoa</taxon>
        <taxon>Spiralia</taxon>
        <taxon>Lophotrochozoa</taxon>
        <taxon>Mollusca</taxon>
        <taxon>Gastropoda</taxon>
        <taxon>Heterobranchia</taxon>
        <taxon>Euthyneura</taxon>
        <taxon>Panpulmonata</taxon>
        <taxon>Sacoglossa</taxon>
        <taxon>Placobranchoidea</taxon>
        <taxon>Plakobranchidae</taxon>
        <taxon>Elysia</taxon>
    </lineage>
</organism>
<gene>
    <name evidence="1" type="ORF">RRG08_008635</name>
</gene>